<keyword evidence="1" id="KW-0489">Methyltransferase</keyword>
<evidence type="ECO:0000259" key="3">
    <source>
        <dbReference type="Pfam" id="PF00588"/>
    </source>
</evidence>
<dbReference type="AlphaFoldDB" id="A0A3B0RY20"/>
<sequence length="158" mass="16244">PALILVADGIEKPGNIGAILRTCDALGAAFLGSGLGTDLVNPNVVRAAQGSLFAFPTASIERDQAVAWCRADTTVVVAHPDPGADDLWSVDLTTPTSIVIGAEHSGVDEQWLRAGTPIVVPMCGTADSLNASVTAALFLGEAARQRTSLRSHRGSAQS</sequence>
<dbReference type="GO" id="GO:0006396">
    <property type="term" value="P:RNA processing"/>
    <property type="evidence" value="ECO:0007669"/>
    <property type="project" value="InterPro"/>
</dbReference>
<accession>A0A3B0RY20</accession>
<dbReference type="SUPFAM" id="SSF75217">
    <property type="entry name" value="alpha/beta knot"/>
    <property type="match status" value="1"/>
</dbReference>
<evidence type="ECO:0000256" key="2">
    <source>
        <dbReference type="ARBA" id="ARBA00022679"/>
    </source>
</evidence>
<protein>
    <recommendedName>
        <fullName evidence="3">tRNA/rRNA methyltransferase SpoU type domain-containing protein</fullName>
    </recommendedName>
</protein>
<dbReference type="GO" id="GO:0003723">
    <property type="term" value="F:RNA binding"/>
    <property type="evidence" value="ECO:0007669"/>
    <property type="project" value="InterPro"/>
</dbReference>
<dbReference type="InterPro" id="IPR051259">
    <property type="entry name" value="rRNA_Methyltransferase"/>
</dbReference>
<dbReference type="EMBL" id="UOEI01000103">
    <property type="protein sequence ID" value="VAV93446.1"/>
    <property type="molecule type" value="Genomic_DNA"/>
</dbReference>
<dbReference type="InterPro" id="IPR001537">
    <property type="entry name" value="SpoU_MeTrfase"/>
</dbReference>
<feature type="domain" description="tRNA/rRNA methyltransferase SpoU type" evidence="3">
    <location>
        <begin position="3"/>
        <end position="139"/>
    </location>
</feature>
<dbReference type="PANTHER" id="PTHR43191:SF2">
    <property type="entry name" value="RRNA METHYLTRANSFERASE 3, MITOCHONDRIAL"/>
    <property type="match status" value="1"/>
</dbReference>
<dbReference type="InterPro" id="IPR029028">
    <property type="entry name" value="Alpha/beta_knot_MTases"/>
</dbReference>
<keyword evidence="2" id="KW-0808">Transferase</keyword>
<evidence type="ECO:0000313" key="4">
    <source>
        <dbReference type="EMBL" id="VAV93446.1"/>
    </source>
</evidence>
<evidence type="ECO:0000256" key="1">
    <source>
        <dbReference type="ARBA" id="ARBA00022603"/>
    </source>
</evidence>
<gene>
    <name evidence="4" type="ORF">MNBD_ACTINO01-96</name>
</gene>
<dbReference type="InterPro" id="IPR029026">
    <property type="entry name" value="tRNA_m1G_MTases_N"/>
</dbReference>
<name>A0A3B0RY20_9ZZZZ</name>
<reference evidence="4" key="1">
    <citation type="submission" date="2018-06" db="EMBL/GenBank/DDBJ databases">
        <authorList>
            <person name="Zhirakovskaya E."/>
        </authorList>
    </citation>
    <scope>NUCLEOTIDE SEQUENCE</scope>
</reference>
<dbReference type="PANTHER" id="PTHR43191">
    <property type="entry name" value="RRNA METHYLTRANSFERASE 3"/>
    <property type="match status" value="1"/>
</dbReference>
<dbReference type="GO" id="GO:0008173">
    <property type="term" value="F:RNA methyltransferase activity"/>
    <property type="evidence" value="ECO:0007669"/>
    <property type="project" value="InterPro"/>
</dbReference>
<organism evidence="4">
    <name type="scientific">hydrothermal vent metagenome</name>
    <dbReference type="NCBI Taxonomy" id="652676"/>
    <lineage>
        <taxon>unclassified sequences</taxon>
        <taxon>metagenomes</taxon>
        <taxon>ecological metagenomes</taxon>
    </lineage>
</organism>
<proteinExistence type="predicted"/>
<dbReference type="Pfam" id="PF00588">
    <property type="entry name" value="SpoU_methylase"/>
    <property type="match status" value="1"/>
</dbReference>
<dbReference type="GO" id="GO:0032259">
    <property type="term" value="P:methylation"/>
    <property type="evidence" value="ECO:0007669"/>
    <property type="project" value="UniProtKB-KW"/>
</dbReference>
<feature type="non-terminal residue" evidence="4">
    <location>
        <position position="1"/>
    </location>
</feature>
<dbReference type="Gene3D" id="3.40.1280.10">
    <property type="match status" value="1"/>
</dbReference>